<reference evidence="1" key="1">
    <citation type="submission" date="2021-12" db="EMBL/GenBank/DDBJ databases">
        <authorList>
            <person name="King R."/>
        </authorList>
    </citation>
    <scope>NUCLEOTIDE SEQUENCE</scope>
</reference>
<organism evidence="1 2">
    <name type="scientific">Chrysodeixis includens</name>
    <name type="common">Soybean looper</name>
    <name type="synonym">Pseudoplusia includens</name>
    <dbReference type="NCBI Taxonomy" id="689277"/>
    <lineage>
        <taxon>Eukaryota</taxon>
        <taxon>Metazoa</taxon>
        <taxon>Ecdysozoa</taxon>
        <taxon>Arthropoda</taxon>
        <taxon>Hexapoda</taxon>
        <taxon>Insecta</taxon>
        <taxon>Pterygota</taxon>
        <taxon>Neoptera</taxon>
        <taxon>Endopterygota</taxon>
        <taxon>Lepidoptera</taxon>
        <taxon>Glossata</taxon>
        <taxon>Ditrysia</taxon>
        <taxon>Noctuoidea</taxon>
        <taxon>Noctuidae</taxon>
        <taxon>Plusiinae</taxon>
        <taxon>Chrysodeixis</taxon>
    </lineage>
</organism>
<gene>
    <name evidence="1" type="ORF">CINC_LOCUS2829</name>
</gene>
<dbReference type="Proteomes" id="UP001154114">
    <property type="component" value="Chromosome 14"/>
</dbReference>
<name>A0A9N8PYL0_CHRIL</name>
<evidence type="ECO:0000313" key="1">
    <source>
        <dbReference type="EMBL" id="CAD0201154.1"/>
    </source>
</evidence>
<evidence type="ECO:0000313" key="2">
    <source>
        <dbReference type="Proteomes" id="UP001154114"/>
    </source>
</evidence>
<proteinExistence type="predicted"/>
<accession>A0A9N8PYL0</accession>
<protein>
    <submittedName>
        <fullName evidence="1">Uncharacterized protein</fullName>
    </submittedName>
</protein>
<keyword evidence="2" id="KW-1185">Reference proteome</keyword>
<dbReference type="AlphaFoldDB" id="A0A9N8PYL0"/>
<dbReference type="EMBL" id="LR824017">
    <property type="protein sequence ID" value="CAD0201154.1"/>
    <property type="molecule type" value="Genomic_DNA"/>
</dbReference>
<sequence>MPTRSCPMLLLVRTYLLYQRGDINSCIKQYVFIFCIIKCIYRIIHIKIYSTFRHVVTFWRRNCKQIKAIEIKISAKSLDILCLENYNIYILKTTIYIAQSA</sequence>